<keyword evidence="1" id="KW-0472">Membrane</keyword>
<sequence length="119" mass="13140">MYRFLRTKSRNIGLALWLFGIGAVTTWTAVGHYEKYLTDGVVAVVADPGFAVYLFTIILALILMSDVLTYPRYAVVVYTGSAGIISAGYVLKPHSSQLLLSTFFATVALYYFAVTILDR</sequence>
<reference evidence="2 3" key="1">
    <citation type="submission" date="2018-10" db="EMBL/GenBank/DDBJ databases">
        <title>Natrarchaeobius chitinivorans gen. nov., sp. nov., and Natrarchaeobius haloalkaliphilus sp. nov., alkaliphilic, chitin-utilizing haloarchaea from hypersaline alkaline lakes.</title>
        <authorList>
            <person name="Sorokin D.Y."/>
            <person name="Elcheninov A.G."/>
            <person name="Kostrikina N.A."/>
            <person name="Bale N.J."/>
            <person name="Sinninghe Damste J.S."/>
            <person name="Khijniak T.V."/>
            <person name="Kublanov I.V."/>
            <person name="Toshchakov S.V."/>
        </authorList>
    </citation>
    <scope>NUCLEOTIDE SEQUENCE [LARGE SCALE GENOMIC DNA]</scope>
    <source>
        <strain evidence="2 3">AArcht7</strain>
    </source>
</reference>
<organism evidence="2 3">
    <name type="scientific">Natrarchaeobius chitinivorans</name>
    <dbReference type="NCBI Taxonomy" id="1679083"/>
    <lineage>
        <taxon>Archaea</taxon>
        <taxon>Methanobacteriati</taxon>
        <taxon>Methanobacteriota</taxon>
        <taxon>Stenosarchaea group</taxon>
        <taxon>Halobacteria</taxon>
        <taxon>Halobacteriales</taxon>
        <taxon>Natrialbaceae</taxon>
        <taxon>Natrarchaeobius</taxon>
    </lineage>
</organism>
<keyword evidence="1" id="KW-0812">Transmembrane</keyword>
<protein>
    <submittedName>
        <fullName evidence="2">Uncharacterized protein</fullName>
    </submittedName>
</protein>
<keyword evidence="1" id="KW-1133">Transmembrane helix</keyword>
<gene>
    <name evidence="2" type="ORF">EA472_12685</name>
</gene>
<evidence type="ECO:0000313" key="2">
    <source>
        <dbReference type="EMBL" id="RQH00061.1"/>
    </source>
</evidence>
<feature type="transmembrane region" description="Helical" evidence="1">
    <location>
        <begin position="12"/>
        <end position="30"/>
    </location>
</feature>
<dbReference type="EMBL" id="REFZ01000007">
    <property type="protein sequence ID" value="RQH00061.1"/>
    <property type="molecule type" value="Genomic_DNA"/>
</dbReference>
<dbReference type="AlphaFoldDB" id="A0A3N6MQV1"/>
<evidence type="ECO:0000313" key="3">
    <source>
        <dbReference type="Proteomes" id="UP000281431"/>
    </source>
</evidence>
<accession>A0A3N6MQV1</accession>
<proteinExistence type="predicted"/>
<name>A0A3N6MQV1_NATCH</name>
<comment type="caution">
    <text evidence="2">The sequence shown here is derived from an EMBL/GenBank/DDBJ whole genome shotgun (WGS) entry which is preliminary data.</text>
</comment>
<feature type="transmembrane region" description="Helical" evidence="1">
    <location>
        <begin position="50"/>
        <end position="68"/>
    </location>
</feature>
<keyword evidence="3" id="KW-1185">Reference proteome</keyword>
<feature type="transmembrane region" description="Helical" evidence="1">
    <location>
        <begin position="98"/>
        <end position="117"/>
    </location>
</feature>
<dbReference type="Proteomes" id="UP000281431">
    <property type="component" value="Unassembled WGS sequence"/>
</dbReference>
<evidence type="ECO:0000256" key="1">
    <source>
        <dbReference type="SAM" id="Phobius"/>
    </source>
</evidence>
<feature type="transmembrane region" description="Helical" evidence="1">
    <location>
        <begin position="75"/>
        <end position="92"/>
    </location>
</feature>